<dbReference type="OrthoDB" id="1700726at2759"/>
<evidence type="ECO:0000256" key="1">
    <source>
        <dbReference type="ARBA" id="ARBA00022598"/>
    </source>
</evidence>
<keyword evidence="7" id="KW-1185">Reference proteome</keyword>
<dbReference type="InterPro" id="IPR042099">
    <property type="entry name" value="ANL_N_sf"/>
</dbReference>
<dbReference type="InterPro" id="IPR020845">
    <property type="entry name" value="AMP-binding_CS"/>
</dbReference>
<evidence type="ECO:0000259" key="5">
    <source>
        <dbReference type="Pfam" id="PF00501"/>
    </source>
</evidence>
<dbReference type="Gene3D" id="3.40.50.12780">
    <property type="entry name" value="N-terminal domain of ligase-like"/>
    <property type="match status" value="1"/>
</dbReference>
<dbReference type="Pfam" id="PF00501">
    <property type="entry name" value="AMP-binding"/>
    <property type="match status" value="1"/>
</dbReference>
<evidence type="ECO:0000256" key="2">
    <source>
        <dbReference type="ARBA" id="ARBA00022832"/>
    </source>
</evidence>
<keyword evidence="1" id="KW-0436">Ligase</keyword>
<evidence type="ECO:0000256" key="4">
    <source>
        <dbReference type="ARBA" id="ARBA00026121"/>
    </source>
</evidence>
<keyword evidence="2" id="KW-0276">Fatty acid metabolism</keyword>
<dbReference type="SUPFAM" id="SSF56801">
    <property type="entry name" value="Acetyl-CoA synthetase-like"/>
    <property type="match status" value="1"/>
</dbReference>
<keyword evidence="3" id="KW-0443">Lipid metabolism</keyword>
<gene>
    <name evidence="6" type="ORF">COCON_G00184150</name>
</gene>
<feature type="domain" description="AMP-dependent synthetase/ligase" evidence="5">
    <location>
        <begin position="6"/>
        <end position="284"/>
    </location>
</feature>
<dbReference type="InterPro" id="IPR020459">
    <property type="entry name" value="AMP-binding"/>
</dbReference>
<dbReference type="GO" id="GO:0035336">
    <property type="term" value="P:long-chain fatty-acyl-CoA metabolic process"/>
    <property type="evidence" value="ECO:0007669"/>
    <property type="project" value="TreeGrafter"/>
</dbReference>
<dbReference type="PROSITE" id="PS00455">
    <property type="entry name" value="AMP_BINDING"/>
    <property type="match status" value="1"/>
</dbReference>
<dbReference type="GO" id="GO:0005811">
    <property type="term" value="C:lipid droplet"/>
    <property type="evidence" value="ECO:0007669"/>
    <property type="project" value="TreeGrafter"/>
</dbReference>
<protein>
    <recommendedName>
        <fullName evidence="4">long-chain-fatty-acid--CoA ligase</fullName>
        <ecNumber evidence="4">6.2.1.3</ecNumber>
    </recommendedName>
</protein>
<dbReference type="PANTHER" id="PTHR43272">
    <property type="entry name" value="LONG-CHAIN-FATTY-ACID--COA LIGASE"/>
    <property type="match status" value="1"/>
</dbReference>
<accession>A0A9Q1HQV1</accession>
<dbReference type="PRINTS" id="PR00154">
    <property type="entry name" value="AMPBINDING"/>
</dbReference>
<dbReference type="InterPro" id="IPR000873">
    <property type="entry name" value="AMP-dep_synth/lig_dom"/>
</dbReference>
<dbReference type="GO" id="GO:0004467">
    <property type="term" value="F:long-chain fatty acid-CoA ligase activity"/>
    <property type="evidence" value="ECO:0007669"/>
    <property type="project" value="UniProtKB-EC"/>
</dbReference>
<organism evidence="6 7">
    <name type="scientific">Conger conger</name>
    <name type="common">Conger eel</name>
    <name type="synonym">Muraena conger</name>
    <dbReference type="NCBI Taxonomy" id="82655"/>
    <lineage>
        <taxon>Eukaryota</taxon>
        <taxon>Metazoa</taxon>
        <taxon>Chordata</taxon>
        <taxon>Craniata</taxon>
        <taxon>Vertebrata</taxon>
        <taxon>Euteleostomi</taxon>
        <taxon>Actinopterygii</taxon>
        <taxon>Neopterygii</taxon>
        <taxon>Teleostei</taxon>
        <taxon>Anguilliformes</taxon>
        <taxon>Congridae</taxon>
        <taxon>Conger</taxon>
    </lineage>
</organism>
<evidence type="ECO:0000313" key="6">
    <source>
        <dbReference type="EMBL" id="KAJ8256263.1"/>
    </source>
</evidence>
<evidence type="ECO:0000256" key="3">
    <source>
        <dbReference type="ARBA" id="ARBA00023098"/>
    </source>
</evidence>
<dbReference type="GO" id="GO:0005783">
    <property type="term" value="C:endoplasmic reticulum"/>
    <property type="evidence" value="ECO:0007669"/>
    <property type="project" value="TreeGrafter"/>
</dbReference>
<proteinExistence type="predicted"/>
<dbReference type="EMBL" id="JAFJMO010000014">
    <property type="protein sequence ID" value="KAJ8256263.1"/>
    <property type="molecule type" value="Genomic_DNA"/>
</dbReference>
<dbReference type="GO" id="GO:0005886">
    <property type="term" value="C:plasma membrane"/>
    <property type="evidence" value="ECO:0007669"/>
    <property type="project" value="TreeGrafter"/>
</dbReference>
<reference evidence="6" key="1">
    <citation type="journal article" date="2023" name="Science">
        <title>Genome structures resolve the early diversification of teleost fishes.</title>
        <authorList>
            <person name="Parey E."/>
            <person name="Louis A."/>
            <person name="Montfort J."/>
            <person name="Bouchez O."/>
            <person name="Roques C."/>
            <person name="Iampietro C."/>
            <person name="Lluch J."/>
            <person name="Castinel A."/>
            <person name="Donnadieu C."/>
            <person name="Desvignes T."/>
            <person name="Floi Bucao C."/>
            <person name="Jouanno E."/>
            <person name="Wen M."/>
            <person name="Mejri S."/>
            <person name="Dirks R."/>
            <person name="Jansen H."/>
            <person name="Henkel C."/>
            <person name="Chen W.J."/>
            <person name="Zahm M."/>
            <person name="Cabau C."/>
            <person name="Klopp C."/>
            <person name="Thompson A.W."/>
            <person name="Robinson-Rechavi M."/>
            <person name="Braasch I."/>
            <person name="Lecointre G."/>
            <person name="Bobe J."/>
            <person name="Postlethwait J.H."/>
            <person name="Berthelot C."/>
            <person name="Roest Crollius H."/>
            <person name="Guiguen Y."/>
        </authorList>
    </citation>
    <scope>NUCLEOTIDE SEQUENCE</scope>
    <source>
        <strain evidence="6">Concon-B</strain>
    </source>
</reference>
<dbReference type="AlphaFoldDB" id="A0A9Q1HQV1"/>
<sequence length="339" mass="37081">MITVILGQYVWLSYEEVFQAAQRLGRGLAALGQKPRHNIAIFCETRAEWFITAQACFMHSFPLVTLYATLGGPAIAHGLNQTEVTHIVTSQDLLQTRLKDILLEVPRLQHIIVVDGRSGPEEGFPRRIHVHNMATVQELGTEPEKLTSPRSQPLPSDIAVIMYTSGSTGVPKGVMVSHSNIIAGITGMAERIPGLCEEDTYIGYLPLAHVLELSAELVCVSHGCRVGYSSPHTLADQSSKIKRGCRGDSTVLQPTLMAAVPEIMDRIYKNVMQKLEEMSSVQRTMFTLAYNYKMEQICQGNSTPLCDGLLFGKVRSLLGVGRGCCCQGGLLSPQPRSAS</sequence>
<comment type="caution">
    <text evidence="6">The sequence shown here is derived from an EMBL/GenBank/DDBJ whole genome shotgun (WGS) entry which is preliminary data.</text>
</comment>
<evidence type="ECO:0000313" key="7">
    <source>
        <dbReference type="Proteomes" id="UP001152803"/>
    </source>
</evidence>
<dbReference type="GO" id="GO:0030182">
    <property type="term" value="P:neuron differentiation"/>
    <property type="evidence" value="ECO:0007669"/>
    <property type="project" value="TreeGrafter"/>
</dbReference>
<dbReference type="PANTHER" id="PTHR43272:SF13">
    <property type="entry name" value="FATTY ACID COA LIGASE ACSL3"/>
    <property type="match status" value="1"/>
</dbReference>
<dbReference type="Proteomes" id="UP001152803">
    <property type="component" value="Unassembled WGS sequence"/>
</dbReference>
<name>A0A9Q1HQV1_CONCO</name>
<dbReference type="EC" id="6.2.1.3" evidence="4"/>